<dbReference type="InterPro" id="IPR008335">
    <property type="entry name" value="Mopterin_OxRdtase_euk"/>
</dbReference>
<feature type="compositionally biased region" description="Basic and acidic residues" evidence="5">
    <location>
        <begin position="63"/>
        <end position="72"/>
    </location>
</feature>
<dbReference type="InterPro" id="IPR005066">
    <property type="entry name" value="MoCF_OxRdtse_dimer"/>
</dbReference>
<evidence type="ECO:0000256" key="1">
    <source>
        <dbReference type="ARBA" id="ARBA00001924"/>
    </source>
</evidence>
<evidence type="ECO:0000313" key="9">
    <source>
        <dbReference type="Proteomes" id="UP000282322"/>
    </source>
</evidence>
<dbReference type="RefSeq" id="WP_124954852.1">
    <property type="nucleotide sequence ID" value="NZ_RRCH01000021.1"/>
</dbReference>
<dbReference type="OrthoDB" id="9576at2157"/>
<sequence>MPPTRGSTPNEESTDIEHERETPYEQYLNRRQYLAVGLTASASVFAGCSQLTGDEQTPTPTRTESDVEERPGYHTYSTAELQEKYPALRIFSNQPPNAETKRRDQYTEFTTSVDATYIRSHYDSPKLTEADHTISIAGLIEEPTELSMDALKSEFSTVEVAHTMQCAGNGRSYLDPNVAGTQWTFGAMGTAIYAGTPVGEVLEQHGAQTDDDLYLAVMGADAPEGEKVFARSIPMSKIKKDCILAYERDGEPLTAEHGFPVRLVAPGWYGCNSVKWVDRMRVMKTMLHDDDDTMDEPERYTHWQQSSYRILPEQDNKSRQHTTIDTFDTEAQMADAEIKQPYMYEMLVKSLITSPVEGTTVSPENGTVTVRGVAWAGENELQGIEISTDGGTEFTDAEFTGPEHGPTAWRLFRFEWAATPGEYTLVSRATDDEGRTQPATVSDLEDGLRRIEDDKYPWNRKGYGVNAYMPEAITVTVSEEG</sequence>
<feature type="compositionally biased region" description="Polar residues" evidence="5">
    <location>
        <begin position="1"/>
        <end position="11"/>
    </location>
</feature>
<feature type="region of interest" description="Disordered" evidence="5">
    <location>
        <begin position="1"/>
        <end position="24"/>
    </location>
</feature>
<dbReference type="InterPro" id="IPR036374">
    <property type="entry name" value="OxRdtase_Mopterin-bd_sf"/>
</dbReference>
<evidence type="ECO:0000256" key="5">
    <source>
        <dbReference type="SAM" id="MobiDB-lite"/>
    </source>
</evidence>
<dbReference type="SUPFAM" id="SSF56524">
    <property type="entry name" value="Oxidoreductase molybdopterin-binding domain"/>
    <property type="match status" value="1"/>
</dbReference>
<gene>
    <name evidence="8" type="ORF">EIK79_09340</name>
</gene>
<dbReference type="AlphaFoldDB" id="A0A3P3RCP8"/>
<evidence type="ECO:0000259" key="7">
    <source>
        <dbReference type="Pfam" id="PF03404"/>
    </source>
</evidence>
<comment type="cofactor">
    <cofactor evidence="1">
        <name>Mo-molybdopterin</name>
        <dbReference type="ChEBI" id="CHEBI:71302"/>
    </cofactor>
</comment>
<dbReference type="PRINTS" id="PR00407">
    <property type="entry name" value="EUMOPTERIN"/>
</dbReference>
<dbReference type="PANTHER" id="PTHR19372">
    <property type="entry name" value="SULFITE REDUCTASE"/>
    <property type="match status" value="1"/>
</dbReference>
<dbReference type="GO" id="GO:0008482">
    <property type="term" value="F:sulfite oxidase activity"/>
    <property type="evidence" value="ECO:0007669"/>
    <property type="project" value="TreeGrafter"/>
</dbReference>
<feature type="region of interest" description="Disordered" evidence="5">
    <location>
        <begin position="50"/>
        <end position="72"/>
    </location>
</feature>
<keyword evidence="4" id="KW-0560">Oxidoreductase</keyword>
<name>A0A3P3RCP8_9EURY</name>
<dbReference type="GO" id="GO:0006790">
    <property type="term" value="P:sulfur compound metabolic process"/>
    <property type="evidence" value="ECO:0007669"/>
    <property type="project" value="TreeGrafter"/>
</dbReference>
<keyword evidence="9" id="KW-1185">Reference proteome</keyword>
<dbReference type="GO" id="GO:0020037">
    <property type="term" value="F:heme binding"/>
    <property type="evidence" value="ECO:0007669"/>
    <property type="project" value="TreeGrafter"/>
</dbReference>
<feature type="compositionally biased region" description="Polar residues" evidence="5">
    <location>
        <begin position="50"/>
        <end position="62"/>
    </location>
</feature>
<comment type="caution">
    <text evidence="8">The sequence shown here is derived from an EMBL/GenBank/DDBJ whole genome shotgun (WGS) entry which is preliminary data.</text>
</comment>
<reference evidence="8 9" key="1">
    <citation type="submission" date="2018-11" db="EMBL/GenBank/DDBJ databases">
        <title>Taxonoimc description of Halomarina strain SPP-AMP-1.</title>
        <authorList>
            <person name="Pal Y."/>
            <person name="Srinivasana K."/>
            <person name="Verma A."/>
            <person name="Kumar P."/>
        </authorList>
    </citation>
    <scope>NUCLEOTIDE SEQUENCE [LARGE SCALE GENOMIC DNA]</scope>
    <source>
        <strain evidence="8 9">SPP-AMP-1</strain>
    </source>
</reference>
<dbReference type="CDD" id="cd02110">
    <property type="entry name" value="SO_family_Moco_dimer"/>
    <property type="match status" value="1"/>
</dbReference>
<evidence type="ECO:0000256" key="3">
    <source>
        <dbReference type="ARBA" id="ARBA00022723"/>
    </source>
</evidence>
<keyword evidence="2" id="KW-0500">Molybdenum</keyword>
<proteinExistence type="predicted"/>
<evidence type="ECO:0000313" key="8">
    <source>
        <dbReference type="EMBL" id="RRJ30480.1"/>
    </source>
</evidence>
<dbReference type="Gene3D" id="2.60.40.650">
    <property type="match status" value="1"/>
</dbReference>
<dbReference type="InterPro" id="IPR014756">
    <property type="entry name" value="Ig_E-set"/>
</dbReference>
<dbReference type="InterPro" id="IPR000572">
    <property type="entry name" value="OxRdtase_Mopterin-bd_dom"/>
</dbReference>
<dbReference type="GO" id="GO:0030151">
    <property type="term" value="F:molybdenum ion binding"/>
    <property type="evidence" value="ECO:0007669"/>
    <property type="project" value="InterPro"/>
</dbReference>
<accession>A0A3P3RCP8</accession>
<dbReference type="Pfam" id="PF00174">
    <property type="entry name" value="Oxidored_molyb"/>
    <property type="match status" value="1"/>
</dbReference>
<evidence type="ECO:0000256" key="4">
    <source>
        <dbReference type="ARBA" id="ARBA00023002"/>
    </source>
</evidence>
<dbReference type="GO" id="GO:0043546">
    <property type="term" value="F:molybdopterin cofactor binding"/>
    <property type="evidence" value="ECO:0007669"/>
    <property type="project" value="TreeGrafter"/>
</dbReference>
<dbReference type="Gene3D" id="3.90.420.10">
    <property type="entry name" value="Oxidoreductase, molybdopterin-binding domain"/>
    <property type="match status" value="1"/>
</dbReference>
<dbReference type="Pfam" id="PF03404">
    <property type="entry name" value="Mo-co_dimer"/>
    <property type="match status" value="1"/>
</dbReference>
<feature type="domain" description="Moybdenum cofactor oxidoreductase dimerisation" evidence="7">
    <location>
        <begin position="342"/>
        <end position="440"/>
    </location>
</feature>
<dbReference type="EMBL" id="RRCH01000021">
    <property type="protein sequence ID" value="RRJ30480.1"/>
    <property type="molecule type" value="Genomic_DNA"/>
</dbReference>
<evidence type="ECO:0000256" key="2">
    <source>
        <dbReference type="ARBA" id="ARBA00022505"/>
    </source>
</evidence>
<feature type="domain" description="Oxidoreductase molybdopterin-binding" evidence="6">
    <location>
        <begin position="121"/>
        <end position="285"/>
    </location>
</feature>
<organism evidence="8 9">
    <name type="scientific">Halocatena pleomorpha</name>
    <dbReference type="NCBI Taxonomy" id="1785090"/>
    <lineage>
        <taxon>Archaea</taxon>
        <taxon>Methanobacteriati</taxon>
        <taxon>Methanobacteriota</taxon>
        <taxon>Stenosarchaea group</taxon>
        <taxon>Halobacteria</taxon>
        <taxon>Halobacteriales</taxon>
        <taxon>Natronomonadaceae</taxon>
        <taxon>Halocatena</taxon>
    </lineage>
</organism>
<protein>
    <submittedName>
        <fullName evidence="8">Molybdopterin-binding oxidoreductase</fullName>
    </submittedName>
</protein>
<dbReference type="PANTHER" id="PTHR19372:SF7">
    <property type="entry name" value="SULFITE OXIDASE, MITOCHONDRIAL"/>
    <property type="match status" value="1"/>
</dbReference>
<dbReference type="SUPFAM" id="SSF81296">
    <property type="entry name" value="E set domains"/>
    <property type="match status" value="1"/>
</dbReference>
<dbReference type="Proteomes" id="UP000282322">
    <property type="component" value="Unassembled WGS sequence"/>
</dbReference>
<keyword evidence="3" id="KW-0479">Metal-binding</keyword>
<evidence type="ECO:0000259" key="6">
    <source>
        <dbReference type="Pfam" id="PF00174"/>
    </source>
</evidence>